<keyword evidence="4 5" id="KW-0963">Cytoplasm</keyword>
<sequence>MIITTIEKQKKNKTQYNVYIDGEYAFSCNLEDLIYLGIKEGKELDSEQYNYYVNYTATRQASDYAFKLLSRKMLTEKELSQKLEIKGFEENIIKSVIEKLKSYNYINDEVYTKLFIEQKINQLYSRRKIYYELVKKGISKELIQESLNNFYPEEKEVEIIKKIIEKKLKSQEETKKLKNYLYNNGFQIENISDALKEKDGSVKFKYVK</sequence>
<evidence type="ECO:0000256" key="2">
    <source>
        <dbReference type="ARBA" id="ARBA00009695"/>
    </source>
</evidence>
<dbReference type="HOGENOM" id="CLU_066607_4_1_9"/>
<dbReference type="Gene3D" id="1.10.10.10">
    <property type="entry name" value="Winged helix-like DNA-binding domain superfamily/Winged helix DNA-binding domain"/>
    <property type="match status" value="2"/>
</dbReference>
<dbReference type="EMBL" id="CP002991">
    <property type="protein sequence ID" value="AEM78752.1"/>
    <property type="molecule type" value="Genomic_DNA"/>
</dbReference>
<name>G2MWK4_9THEO</name>
<protein>
    <recommendedName>
        <fullName evidence="3 5">Regulatory protein RecX</fullName>
    </recommendedName>
</protein>
<comment type="function">
    <text evidence="5">Modulates RecA activity.</text>
</comment>
<evidence type="ECO:0000313" key="9">
    <source>
        <dbReference type="Proteomes" id="UP000008276"/>
    </source>
</evidence>
<evidence type="ECO:0000256" key="4">
    <source>
        <dbReference type="ARBA" id="ARBA00022490"/>
    </source>
</evidence>
<dbReference type="InterPro" id="IPR036388">
    <property type="entry name" value="WH-like_DNA-bd_sf"/>
</dbReference>
<comment type="similarity">
    <text evidence="2 5">Belongs to the RecX family.</text>
</comment>
<dbReference type="InterPro" id="IPR053924">
    <property type="entry name" value="RecX_HTH_2nd"/>
</dbReference>
<reference evidence="8 9" key="1">
    <citation type="submission" date="2011-08" db="EMBL/GenBank/DDBJ databases">
        <title>Complete sequence of Thermoanaerobacter wiegelii Rt8.B1.</title>
        <authorList>
            <consortium name="US DOE Joint Genome Institute"/>
            <person name="Lucas S."/>
            <person name="Han J."/>
            <person name="Lapidus A."/>
            <person name="Cheng J.-F."/>
            <person name="Goodwin L."/>
            <person name="Pitluck S."/>
            <person name="Peters L."/>
            <person name="Mikhailova N."/>
            <person name="Zeytun A."/>
            <person name="Daligault H."/>
            <person name="Detter J.C."/>
            <person name="Han C."/>
            <person name="Tapia R."/>
            <person name="Land M."/>
            <person name="Hauser L."/>
            <person name="Kyrpides N."/>
            <person name="Ivanova N."/>
            <person name="Pagani I."/>
            <person name="Hemme C."/>
            <person name="Woyke T."/>
        </authorList>
    </citation>
    <scope>NUCLEOTIDE SEQUENCE [LARGE SCALE GENOMIC DNA]</scope>
    <source>
        <strain evidence="8 9">Rt8.B1</strain>
    </source>
</reference>
<feature type="domain" description="RecX first three-helical" evidence="7">
    <location>
        <begin position="63"/>
        <end position="100"/>
    </location>
</feature>
<dbReference type="PANTHER" id="PTHR33602">
    <property type="entry name" value="REGULATORY PROTEIN RECX FAMILY PROTEIN"/>
    <property type="match status" value="1"/>
</dbReference>
<evidence type="ECO:0000256" key="1">
    <source>
        <dbReference type="ARBA" id="ARBA00004496"/>
    </source>
</evidence>
<evidence type="ECO:0000313" key="8">
    <source>
        <dbReference type="EMBL" id="AEM78752.1"/>
    </source>
</evidence>
<dbReference type="RefSeq" id="WP_014062875.1">
    <property type="nucleotide sequence ID" value="NC_015958.1"/>
</dbReference>
<gene>
    <name evidence="5" type="primary">recX</name>
    <name evidence="8" type="ORF">Thewi_1330</name>
</gene>
<dbReference type="GO" id="GO:0006282">
    <property type="term" value="P:regulation of DNA repair"/>
    <property type="evidence" value="ECO:0007669"/>
    <property type="project" value="UniProtKB-UniRule"/>
</dbReference>
<dbReference type="Pfam" id="PF02631">
    <property type="entry name" value="RecX_HTH2"/>
    <property type="match status" value="1"/>
</dbReference>
<dbReference type="GO" id="GO:0005737">
    <property type="term" value="C:cytoplasm"/>
    <property type="evidence" value="ECO:0007669"/>
    <property type="project" value="UniProtKB-SubCell"/>
</dbReference>
<organism evidence="8 9">
    <name type="scientific">Thermoanaerobacter wiegelii Rt8.B1</name>
    <dbReference type="NCBI Taxonomy" id="697303"/>
    <lineage>
        <taxon>Bacteria</taxon>
        <taxon>Bacillati</taxon>
        <taxon>Bacillota</taxon>
        <taxon>Clostridia</taxon>
        <taxon>Thermoanaerobacterales</taxon>
        <taxon>Thermoanaerobacteraceae</taxon>
        <taxon>Thermoanaerobacter</taxon>
    </lineage>
</organism>
<dbReference type="PANTHER" id="PTHR33602:SF1">
    <property type="entry name" value="REGULATORY PROTEIN RECX FAMILY PROTEIN"/>
    <property type="match status" value="1"/>
</dbReference>
<dbReference type="eggNOG" id="COG2137">
    <property type="taxonomic scope" value="Bacteria"/>
</dbReference>
<comment type="subcellular location">
    <subcellularLocation>
        <location evidence="1 5">Cytoplasm</location>
    </subcellularLocation>
</comment>
<dbReference type="InterPro" id="IPR003783">
    <property type="entry name" value="Regulatory_RecX"/>
</dbReference>
<dbReference type="HAMAP" id="MF_01114">
    <property type="entry name" value="RecX"/>
    <property type="match status" value="1"/>
</dbReference>
<dbReference type="STRING" id="697303.Thewi_1330"/>
<accession>G2MWK4</accession>
<evidence type="ECO:0000259" key="6">
    <source>
        <dbReference type="Pfam" id="PF02631"/>
    </source>
</evidence>
<evidence type="ECO:0000259" key="7">
    <source>
        <dbReference type="Pfam" id="PF21982"/>
    </source>
</evidence>
<evidence type="ECO:0000256" key="5">
    <source>
        <dbReference type="HAMAP-Rule" id="MF_01114"/>
    </source>
</evidence>
<dbReference type="Pfam" id="PF21982">
    <property type="entry name" value="RecX_HTH1"/>
    <property type="match status" value="1"/>
</dbReference>
<dbReference type="KEGG" id="twi:Thewi_1330"/>
<proteinExistence type="inferred from homology"/>
<dbReference type="Proteomes" id="UP000008276">
    <property type="component" value="Chromosome"/>
</dbReference>
<keyword evidence="9" id="KW-1185">Reference proteome</keyword>
<dbReference type="InterPro" id="IPR053926">
    <property type="entry name" value="RecX_HTH_1st"/>
</dbReference>
<evidence type="ECO:0000256" key="3">
    <source>
        <dbReference type="ARBA" id="ARBA00018111"/>
    </source>
</evidence>
<feature type="domain" description="RecX second three-helical" evidence="6">
    <location>
        <begin position="107"/>
        <end position="147"/>
    </location>
</feature>
<dbReference type="AlphaFoldDB" id="G2MWK4"/>